<organism evidence="3">
    <name type="scientific">Laccaria bicolor (strain S238N-H82 / ATCC MYA-4686)</name>
    <name type="common">Bicoloured deceiver</name>
    <name type="synonym">Laccaria laccata var. bicolor</name>
    <dbReference type="NCBI Taxonomy" id="486041"/>
    <lineage>
        <taxon>Eukaryota</taxon>
        <taxon>Fungi</taxon>
        <taxon>Dikarya</taxon>
        <taxon>Basidiomycota</taxon>
        <taxon>Agaricomycotina</taxon>
        <taxon>Agaricomycetes</taxon>
        <taxon>Agaricomycetidae</taxon>
        <taxon>Agaricales</taxon>
        <taxon>Agaricineae</taxon>
        <taxon>Hydnangiaceae</taxon>
        <taxon>Laccaria</taxon>
    </lineage>
</organism>
<dbReference type="AlphaFoldDB" id="B0DBP5"/>
<feature type="compositionally biased region" description="Low complexity" evidence="1">
    <location>
        <begin position="11"/>
        <end position="24"/>
    </location>
</feature>
<dbReference type="InParanoid" id="B0DBP5"/>
<feature type="compositionally biased region" description="Polar residues" evidence="1">
    <location>
        <begin position="25"/>
        <end position="45"/>
    </location>
</feature>
<keyword evidence="3" id="KW-1185">Reference proteome</keyword>
<name>B0DBP5_LACBS</name>
<dbReference type="GeneID" id="6076892"/>
<dbReference type="HOGENOM" id="CLU_129979_0_0_1"/>
<feature type="region of interest" description="Disordered" evidence="1">
    <location>
        <begin position="1"/>
        <end position="49"/>
    </location>
</feature>
<dbReference type="EMBL" id="DS547102">
    <property type="protein sequence ID" value="EDR08035.1"/>
    <property type="molecule type" value="Genomic_DNA"/>
</dbReference>
<reference evidence="2 3" key="1">
    <citation type="journal article" date="2008" name="Nature">
        <title>The genome of Laccaria bicolor provides insights into mycorrhizal symbiosis.</title>
        <authorList>
            <person name="Martin F."/>
            <person name="Aerts A."/>
            <person name="Ahren D."/>
            <person name="Brun A."/>
            <person name="Danchin E.G.J."/>
            <person name="Duchaussoy F."/>
            <person name="Gibon J."/>
            <person name="Kohler A."/>
            <person name="Lindquist E."/>
            <person name="Pereda V."/>
            <person name="Salamov A."/>
            <person name="Shapiro H.J."/>
            <person name="Wuyts J."/>
            <person name="Blaudez D."/>
            <person name="Buee M."/>
            <person name="Brokstein P."/>
            <person name="Canbaeck B."/>
            <person name="Cohen D."/>
            <person name="Courty P.E."/>
            <person name="Coutinho P.M."/>
            <person name="Delaruelle C."/>
            <person name="Detter J.C."/>
            <person name="Deveau A."/>
            <person name="DiFazio S."/>
            <person name="Duplessis S."/>
            <person name="Fraissinet-Tachet L."/>
            <person name="Lucic E."/>
            <person name="Frey-Klett P."/>
            <person name="Fourrey C."/>
            <person name="Feussner I."/>
            <person name="Gay G."/>
            <person name="Grimwood J."/>
            <person name="Hoegger P.J."/>
            <person name="Jain P."/>
            <person name="Kilaru S."/>
            <person name="Labbe J."/>
            <person name="Lin Y.C."/>
            <person name="Legue V."/>
            <person name="Le Tacon F."/>
            <person name="Marmeisse R."/>
            <person name="Melayah D."/>
            <person name="Montanini B."/>
            <person name="Muratet M."/>
            <person name="Nehls U."/>
            <person name="Niculita-Hirzel H."/>
            <person name="Oudot-Le Secq M.P."/>
            <person name="Peter M."/>
            <person name="Quesneville H."/>
            <person name="Rajashekar B."/>
            <person name="Reich M."/>
            <person name="Rouhier N."/>
            <person name="Schmutz J."/>
            <person name="Yin T."/>
            <person name="Chalot M."/>
            <person name="Henrissat B."/>
            <person name="Kuees U."/>
            <person name="Lucas S."/>
            <person name="Van de Peer Y."/>
            <person name="Podila G.K."/>
            <person name="Polle A."/>
            <person name="Pukkila P.J."/>
            <person name="Richardson P.M."/>
            <person name="Rouze P."/>
            <person name="Sanders I.R."/>
            <person name="Stajich J.E."/>
            <person name="Tunlid A."/>
            <person name="Tuskan G."/>
            <person name="Grigoriev I.V."/>
        </authorList>
    </citation>
    <scope>NUCLEOTIDE SEQUENCE [LARGE SCALE GENOMIC DNA]</scope>
    <source>
        <strain evidence="3">S238N-H82 / ATCC MYA-4686</strain>
    </source>
</reference>
<dbReference type="KEGG" id="lbc:LACBIDRAFT_327267"/>
<accession>B0DBP5</accession>
<evidence type="ECO:0000256" key="1">
    <source>
        <dbReference type="SAM" id="MobiDB-lite"/>
    </source>
</evidence>
<evidence type="ECO:0000313" key="3">
    <source>
        <dbReference type="Proteomes" id="UP000001194"/>
    </source>
</evidence>
<gene>
    <name evidence="2" type="ORF">LACBIDRAFT_327267</name>
</gene>
<dbReference type="RefSeq" id="XP_001881105.1">
    <property type="nucleotide sequence ID" value="XM_001881070.1"/>
</dbReference>
<proteinExistence type="predicted"/>
<dbReference type="OrthoDB" id="3224400at2759"/>
<evidence type="ECO:0000313" key="2">
    <source>
        <dbReference type="EMBL" id="EDR08035.1"/>
    </source>
</evidence>
<protein>
    <submittedName>
        <fullName evidence="2">Predicted protein</fullName>
    </submittedName>
</protein>
<sequence>MSTELGPARESSPTTNSSPGPSSPLASTQAPVNSNLRGTLSGSSPTKDRPLADIISEQFSPFDHAAHVVRPFESETARDLAFEQDLSDMLLEVILETHAWAAARPKHEHQSEVHKLENQISEVMEREKEQGMCSSESSSLYSSLFLGMPRLPMPWILVNLRFGLVELSGLPFCSLFL</sequence>
<dbReference type="Proteomes" id="UP000001194">
    <property type="component" value="Unassembled WGS sequence"/>
</dbReference>